<evidence type="ECO:0000313" key="3">
    <source>
        <dbReference type="EMBL" id="WBL77630.1"/>
    </source>
</evidence>
<evidence type="ECO:0000313" key="4">
    <source>
        <dbReference type="Proteomes" id="UP001179614"/>
    </source>
</evidence>
<proteinExistence type="predicted"/>
<dbReference type="Pfam" id="PF00027">
    <property type="entry name" value="cNMP_binding"/>
    <property type="match status" value="1"/>
</dbReference>
<sequence length="370" mass="40625">MVFAANVDRVLERFLKQHCPRPDLIRAAILREPICRVDDYNPDHMICRRGDRVSGCWLVLSGQVEVRAHDQSVTFRGEGEMFGEQGLLHVLAGKNGARTADVKAIGPVRLFFIDAAFQERLTDPEKTIWVLTLADVVNMKLAQATQGRSELRISVAEQEHLLRRFSDDDALGLVKVAAAGQTPRIQPRKAIVFFSDIANFSVWSTGKDSGEVASHLHRLCSLQIDLIRKAGGQIDKLMGDGVMAYWFIDTAERERVEPAAVIRCATTIAEEVGRYVTDNGLDIGIRIGLHAGDVAFGDFGAEQRIAVTVLGATVNTAARYEQAKSPDLGQVRVSPVLRELAVEAGIAPETFRGPVKANVKHGVELDVYSC</sequence>
<dbReference type="CDD" id="cd00038">
    <property type="entry name" value="CAP_ED"/>
    <property type="match status" value="1"/>
</dbReference>
<dbReference type="InterPro" id="IPR029787">
    <property type="entry name" value="Nucleotide_cyclase"/>
</dbReference>
<dbReference type="InterPro" id="IPR018488">
    <property type="entry name" value="cNMP-bd_CS"/>
</dbReference>
<dbReference type="Gene3D" id="2.60.120.10">
    <property type="entry name" value="Jelly Rolls"/>
    <property type="match status" value="1"/>
</dbReference>
<protein>
    <submittedName>
        <fullName evidence="3">Cyclic nucleotide-binding domain-containing protein</fullName>
    </submittedName>
</protein>
<dbReference type="Gene3D" id="3.30.70.1230">
    <property type="entry name" value="Nucleotide cyclase"/>
    <property type="match status" value="1"/>
</dbReference>
<dbReference type="Pfam" id="PF00211">
    <property type="entry name" value="Guanylate_cyc"/>
    <property type="match status" value="1"/>
</dbReference>
<dbReference type="PROSITE" id="PS50125">
    <property type="entry name" value="GUANYLATE_CYCLASE_2"/>
    <property type="match status" value="1"/>
</dbReference>
<gene>
    <name evidence="3" type="ORF">I3J27_32175</name>
</gene>
<dbReference type="InterPro" id="IPR050697">
    <property type="entry name" value="Adenylyl/Guanylyl_Cyclase_3/4"/>
</dbReference>
<dbReference type="SUPFAM" id="SSF55073">
    <property type="entry name" value="Nucleotide cyclase"/>
    <property type="match status" value="1"/>
</dbReference>
<dbReference type="RefSeq" id="WP_270162905.1">
    <property type="nucleotide sequence ID" value="NZ_CP089391.1"/>
</dbReference>
<organism evidence="3 4">
    <name type="scientific">Bradyrhizobium xenonodulans</name>
    <dbReference type="NCBI Taxonomy" id="2736875"/>
    <lineage>
        <taxon>Bacteria</taxon>
        <taxon>Pseudomonadati</taxon>
        <taxon>Pseudomonadota</taxon>
        <taxon>Alphaproteobacteria</taxon>
        <taxon>Hyphomicrobiales</taxon>
        <taxon>Nitrobacteraceae</taxon>
        <taxon>Bradyrhizobium</taxon>
    </lineage>
</organism>
<dbReference type="SUPFAM" id="SSF51206">
    <property type="entry name" value="cAMP-binding domain-like"/>
    <property type="match status" value="1"/>
</dbReference>
<feature type="domain" description="Guanylate cyclase" evidence="2">
    <location>
        <begin position="191"/>
        <end position="321"/>
    </location>
</feature>
<name>A0ABY7MGS9_9BRAD</name>
<dbReference type="InterPro" id="IPR001054">
    <property type="entry name" value="A/G_cyclase"/>
</dbReference>
<dbReference type="PANTHER" id="PTHR43081:SF19">
    <property type="entry name" value="PH-SENSITIVE ADENYLATE CYCLASE RV1264"/>
    <property type="match status" value="1"/>
</dbReference>
<dbReference type="PROSITE" id="PS50042">
    <property type="entry name" value="CNMP_BINDING_3"/>
    <property type="match status" value="1"/>
</dbReference>
<dbReference type="Proteomes" id="UP001179614">
    <property type="component" value="Chromosome"/>
</dbReference>
<dbReference type="SMART" id="SM00100">
    <property type="entry name" value="cNMP"/>
    <property type="match status" value="1"/>
</dbReference>
<dbReference type="PANTHER" id="PTHR43081">
    <property type="entry name" value="ADENYLATE CYCLASE, TERMINAL-DIFFERENTIATION SPECIFIC-RELATED"/>
    <property type="match status" value="1"/>
</dbReference>
<dbReference type="InterPro" id="IPR018490">
    <property type="entry name" value="cNMP-bd_dom_sf"/>
</dbReference>
<feature type="domain" description="Cyclic nucleotide-binding" evidence="1">
    <location>
        <begin position="40"/>
        <end position="114"/>
    </location>
</feature>
<keyword evidence="4" id="KW-1185">Reference proteome</keyword>
<dbReference type="SMART" id="SM00044">
    <property type="entry name" value="CYCc"/>
    <property type="match status" value="1"/>
</dbReference>
<dbReference type="PROSITE" id="PS00889">
    <property type="entry name" value="CNMP_BINDING_2"/>
    <property type="match status" value="1"/>
</dbReference>
<evidence type="ECO:0000259" key="1">
    <source>
        <dbReference type="PROSITE" id="PS50042"/>
    </source>
</evidence>
<reference evidence="3" key="1">
    <citation type="submission" date="2021-12" db="EMBL/GenBank/DDBJ databases">
        <title>Bradyrhizobium xenonodulans sp. nov.</title>
        <authorList>
            <person name="Claassens R."/>
            <person name="Venter S.N."/>
            <person name="Beukes C.W."/>
            <person name="Stepkowski T."/>
            <person name="Steenkamp E.T."/>
        </authorList>
    </citation>
    <scope>NUCLEOTIDE SEQUENCE</scope>
    <source>
        <strain evidence="3">14AB</strain>
    </source>
</reference>
<evidence type="ECO:0000259" key="2">
    <source>
        <dbReference type="PROSITE" id="PS50125"/>
    </source>
</evidence>
<accession>A0ABY7MGS9</accession>
<dbReference type="InterPro" id="IPR000595">
    <property type="entry name" value="cNMP-bd_dom"/>
</dbReference>
<dbReference type="InterPro" id="IPR014710">
    <property type="entry name" value="RmlC-like_jellyroll"/>
</dbReference>
<dbReference type="CDD" id="cd07302">
    <property type="entry name" value="CHD"/>
    <property type="match status" value="1"/>
</dbReference>
<dbReference type="EMBL" id="CP089391">
    <property type="protein sequence ID" value="WBL77630.1"/>
    <property type="molecule type" value="Genomic_DNA"/>
</dbReference>